<dbReference type="EMBL" id="JAADJZ010000011">
    <property type="protein sequence ID" value="KAF2871563.1"/>
    <property type="molecule type" value="Genomic_DNA"/>
</dbReference>
<dbReference type="InterPro" id="IPR049326">
    <property type="entry name" value="Rhodopsin_dom_fungi"/>
</dbReference>
<dbReference type="Proteomes" id="UP000481861">
    <property type="component" value="Unassembled WGS sequence"/>
</dbReference>
<dbReference type="OrthoDB" id="444631at2759"/>
<evidence type="ECO:0000256" key="7">
    <source>
        <dbReference type="SAM" id="Phobius"/>
    </source>
</evidence>
<dbReference type="InterPro" id="IPR052337">
    <property type="entry name" value="SAT4-like"/>
</dbReference>
<evidence type="ECO:0000256" key="1">
    <source>
        <dbReference type="ARBA" id="ARBA00004141"/>
    </source>
</evidence>
<name>A0A7C8MBV2_9PLEO</name>
<feature type="transmembrane region" description="Helical" evidence="7">
    <location>
        <begin position="48"/>
        <end position="69"/>
    </location>
</feature>
<evidence type="ECO:0000256" key="5">
    <source>
        <dbReference type="ARBA" id="ARBA00038359"/>
    </source>
</evidence>
<evidence type="ECO:0000313" key="10">
    <source>
        <dbReference type="Proteomes" id="UP000481861"/>
    </source>
</evidence>
<evidence type="ECO:0000313" key="9">
    <source>
        <dbReference type="EMBL" id="KAF2871563.1"/>
    </source>
</evidence>
<keyword evidence="3 7" id="KW-1133">Transmembrane helix</keyword>
<feature type="transmembrane region" description="Helical" evidence="7">
    <location>
        <begin position="289"/>
        <end position="311"/>
    </location>
</feature>
<feature type="transmembrane region" description="Helical" evidence="7">
    <location>
        <begin position="171"/>
        <end position="194"/>
    </location>
</feature>
<dbReference type="PANTHER" id="PTHR33048:SF92">
    <property type="entry name" value="INTEGRAL MEMBRANE PROTEIN"/>
    <property type="match status" value="1"/>
</dbReference>
<sequence>MRRHARPSAVLRPFCSKPRPQAAGIMASSSDILNRAGDDVATIKRLPFWISCTIFFGLAVLAVLSRVFLKFRHKLSFGLDDYLLFFAASCLISGSGVLFLEIDNLYVGPAIQKDPSLVMHIDPVRMQSIFSNAIAHQHTFFTLLWTAIFTVKFSFLAFFYGMLNRMRTMKIYWWITAIVCVPSWATIVAIPFAICHHFGTESIKCMENPQVPLYTALMAVGGTLDALTDLMIVSIPVLVLRRVSIPFQQKFAVGAFLCLSLMMVVMTLVRSAKIHGPKGVPIDITWAVYWVHIEASIAIIMVSLTAFRTVFNLSRDQRETRERRKKPTTYLQRLGGGKKKRQNEGMELPQVPRATMTGMRTFIHGGKRESGDSTVILSHDDTLKSYGGEKDHYDDEEMNKRYTVGTARTFGGTTLASTTAGTIQTRTTVSMSSRGM</sequence>
<accession>A0A7C8MBV2</accession>
<protein>
    <recommendedName>
        <fullName evidence="8">Rhodopsin domain-containing protein</fullName>
    </recommendedName>
</protein>
<keyword evidence="10" id="KW-1185">Reference proteome</keyword>
<feature type="transmembrane region" description="Helical" evidence="7">
    <location>
        <begin position="251"/>
        <end position="269"/>
    </location>
</feature>
<organism evidence="9 10">
    <name type="scientific">Massariosphaeria phaeospora</name>
    <dbReference type="NCBI Taxonomy" id="100035"/>
    <lineage>
        <taxon>Eukaryota</taxon>
        <taxon>Fungi</taxon>
        <taxon>Dikarya</taxon>
        <taxon>Ascomycota</taxon>
        <taxon>Pezizomycotina</taxon>
        <taxon>Dothideomycetes</taxon>
        <taxon>Pleosporomycetidae</taxon>
        <taxon>Pleosporales</taxon>
        <taxon>Pleosporales incertae sedis</taxon>
        <taxon>Massariosphaeria</taxon>
    </lineage>
</organism>
<evidence type="ECO:0000259" key="8">
    <source>
        <dbReference type="Pfam" id="PF20684"/>
    </source>
</evidence>
<evidence type="ECO:0000256" key="6">
    <source>
        <dbReference type="SAM" id="MobiDB-lite"/>
    </source>
</evidence>
<reference evidence="9 10" key="1">
    <citation type="submission" date="2020-01" db="EMBL/GenBank/DDBJ databases">
        <authorList>
            <consortium name="DOE Joint Genome Institute"/>
            <person name="Haridas S."/>
            <person name="Albert R."/>
            <person name="Binder M."/>
            <person name="Bloem J."/>
            <person name="Labutti K."/>
            <person name="Salamov A."/>
            <person name="Andreopoulos B."/>
            <person name="Baker S.E."/>
            <person name="Barry K."/>
            <person name="Bills G."/>
            <person name="Bluhm B.H."/>
            <person name="Cannon C."/>
            <person name="Castanera R."/>
            <person name="Culley D.E."/>
            <person name="Daum C."/>
            <person name="Ezra D."/>
            <person name="Gonzalez J.B."/>
            <person name="Henrissat B."/>
            <person name="Kuo A."/>
            <person name="Liang C."/>
            <person name="Lipzen A."/>
            <person name="Lutzoni F."/>
            <person name="Magnuson J."/>
            <person name="Mondo S."/>
            <person name="Nolan M."/>
            <person name="Ohm R."/>
            <person name="Pangilinan J."/>
            <person name="Park H.-J.H."/>
            <person name="Ramirez L."/>
            <person name="Alfaro M."/>
            <person name="Sun H."/>
            <person name="Tritt A."/>
            <person name="Yoshinaga Y."/>
            <person name="Zwiers L.-H.L."/>
            <person name="Turgeon B.G."/>
            <person name="Goodwin S.B."/>
            <person name="Spatafora J.W."/>
            <person name="Crous P.W."/>
            <person name="Grigoriev I.V."/>
        </authorList>
    </citation>
    <scope>NUCLEOTIDE SEQUENCE [LARGE SCALE GENOMIC DNA]</scope>
    <source>
        <strain evidence="9 10">CBS 611.86</strain>
    </source>
</reference>
<evidence type="ECO:0000256" key="3">
    <source>
        <dbReference type="ARBA" id="ARBA00022989"/>
    </source>
</evidence>
<feature type="transmembrane region" description="Helical" evidence="7">
    <location>
        <begin position="140"/>
        <end position="159"/>
    </location>
</feature>
<feature type="domain" description="Rhodopsin" evidence="8">
    <location>
        <begin position="66"/>
        <end position="312"/>
    </location>
</feature>
<keyword evidence="4 7" id="KW-0472">Membrane</keyword>
<dbReference type="Pfam" id="PF20684">
    <property type="entry name" value="Fung_rhodopsin"/>
    <property type="match status" value="1"/>
</dbReference>
<comment type="similarity">
    <text evidence="5">Belongs to the SAT4 family.</text>
</comment>
<feature type="transmembrane region" description="Helical" evidence="7">
    <location>
        <begin position="81"/>
        <end position="100"/>
    </location>
</feature>
<proteinExistence type="inferred from homology"/>
<dbReference type="GO" id="GO:0016020">
    <property type="term" value="C:membrane"/>
    <property type="evidence" value="ECO:0007669"/>
    <property type="project" value="UniProtKB-SubCell"/>
</dbReference>
<gene>
    <name evidence="9" type="ORF">BDV95DRAFT_572287</name>
</gene>
<keyword evidence="2 7" id="KW-0812">Transmembrane</keyword>
<feature type="transmembrane region" description="Helical" evidence="7">
    <location>
        <begin position="214"/>
        <end position="239"/>
    </location>
</feature>
<comment type="caution">
    <text evidence="9">The sequence shown here is derived from an EMBL/GenBank/DDBJ whole genome shotgun (WGS) entry which is preliminary data.</text>
</comment>
<dbReference type="AlphaFoldDB" id="A0A7C8MBV2"/>
<feature type="region of interest" description="Disordered" evidence="6">
    <location>
        <begin position="317"/>
        <end position="345"/>
    </location>
</feature>
<evidence type="ECO:0000256" key="2">
    <source>
        <dbReference type="ARBA" id="ARBA00022692"/>
    </source>
</evidence>
<evidence type="ECO:0000256" key="4">
    <source>
        <dbReference type="ARBA" id="ARBA00023136"/>
    </source>
</evidence>
<dbReference type="PANTHER" id="PTHR33048">
    <property type="entry name" value="PTH11-LIKE INTEGRAL MEMBRANE PROTEIN (AFU_ORTHOLOGUE AFUA_5G11245)"/>
    <property type="match status" value="1"/>
</dbReference>
<comment type="subcellular location">
    <subcellularLocation>
        <location evidence="1">Membrane</location>
        <topology evidence="1">Multi-pass membrane protein</topology>
    </subcellularLocation>
</comment>